<name>A0A1G9BQC5_9BACI</name>
<comment type="subcellular location">
    <subcellularLocation>
        <location evidence="1">Cell surface</location>
    </subcellularLocation>
</comment>
<evidence type="ECO:0000313" key="5">
    <source>
        <dbReference type="Proteomes" id="UP000198694"/>
    </source>
</evidence>
<gene>
    <name evidence="4" type="ORF">SAMN05216243_3047</name>
</gene>
<dbReference type="Pfam" id="PF07963">
    <property type="entry name" value="N_methyl"/>
    <property type="match status" value="1"/>
</dbReference>
<evidence type="ECO:0000256" key="2">
    <source>
        <dbReference type="ARBA" id="ARBA00023287"/>
    </source>
</evidence>
<accession>A0A1G9BQC5</accession>
<dbReference type="NCBIfam" id="TIGR02532">
    <property type="entry name" value="IV_pilin_GFxxxE"/>
    <property type="match status" value="1"/>
</dbReference>
<dbReference type="InterPro" id="IPR012902">
    <property type="entry name" value="N_methyl_site"/>
</dbReference>
<dbReference type="OrthoDB" id="2970736at2"/>
<sequence>MRNKQRYLQNSSGLTLIEILVSITILSIVIVSFLTLFVQAAQTNHVSEKIIDGTYIAETHLEEVYHISHNTKGYEKSIDALRAKYTSASNSNIVSNDTEGYHVTVELKTPDQESQLGSVIVKVYQKGSPNKLEAQMESIIDWESQRDGL</sequence>
<dbReference type="GO" id="GO:0030420">
    <property type="term" value="P:establishment of competence for transformation"/>
    <property type="evidence" value="ECO:0007669"/>
    <property type="project" value="UniProtKB-KW"/>
</dbReference>
<feature type="transmembrane region" description="Helical" evidence="3">
    <location>
        <begin position="12"/>
        <end position="38"/>
    </location>
</feature>
<keyword evidence="3" id="KW-1133">Transmembrane helix</keyword>
<protein>
    <submittedName>
        <fullName evidence="4">Prepilin-type N-terminal cleavage/methylation domain-containing protein</fullName>
    </submittedName>
</protein>
<dbReference type="GO" id="GO:0009986">
    <property type="term" value="C:cell surface"/>
    <property type="evidence" value="ECO:0007669"/>
    <property type="project" value="UniProtKB-SubCell"/>
</dbReference>
<organism evidence="4 5">
    <name type="scientific">Sediminibacillus albus</name>
    <dbReference type="NCBI Taxonomy" id="407036"/>
    <lineage>
        <taxon>Bacteria</taxon>
        <taxon>Bacillati</taxon>
        <taxon>Bacillota</taxon>
        <taxon>Bacilli</taxon>
        <taxon>Bacillales</taxon>
        <taxon>Bacillaceae</taxon>
        <taxon>Sediminibacillus</taxon>
    </lineage>
</organism>
<evidence type="ECO:0000256" key="3">
    <source>
        <dbReference type="SAM" id="Phobius"/>
    </source>
</evidence>
<dbReference type="EMBL" id="FNFL01000006">
    <property type="protein sequence ID" value="SDK41105.1"/>
    <property type="molecule type" value="Genomic_DNA"/>
</dbReference>
<keyword evidence="3" id="KW-0472">Membrane</keyword>
<dbReference type="RefSeq" id="WP_093215955.1">
    <property type="nucleotide sequence ID" value="NZ_FNFL01000006.1"/>
</dbReference>
<keyword evidence="3" id="KW-0812">Transmembrane</keyword>
<proteinExistence type="predicted"/>
<keyword evidence="2" id="KW-0178">Competence</keyword>
<reference evidence="4 5" key="1">
    <citation type="submission" date="2016-10" db="EMBL/GenBank/DDBJ databases">
        <authorList>
            <person name="de Groot N.N."/>
        </authorList>
    </citation>
    <scope>NUCLEOTIDE SEQUENCE [LARGE SCALE GENOMIC DNA]</scope>
    <source>
        <strain evidence="4 5">CGMCC 1.6502</strain>
    </source>
</reference>
<evidence type="ECO:0000313" key="4">
    <source>
        <dbReference type="EMBL" id="SDK41105.1"/>
    </source>
</evidence>
<dbReference type="Proteomes" id="UP000198694">
    <property type="component" value="Unassembled WGS sequence"/>
</dbReference>
<dbReference type="STRING" id="407036.SAMN05216243_3047"/>
<dbReference type="PROSITE" id="PS00409">
    <property type="entry name" value="PROKAR_NTER_METHYL"/>
    <property type="match status" value="1"/>
</dbReference>
<evidence type="ECO:0000256" key="1">
    <source>
        <dbReference type="ARBA" id="ARBA00004241"/>
    </source>
</evidence>
<keyword evidence="5" id="KW-1185">Reference proteome</keyword>
<dbReference type="AlphaFoldDB" id="A0A1G9BQC5"/>